<evidence type="ECO:0000313" key="9">
    <source>
        <dbReference type="Proteomes" id="UP000031668"/>
    </source>
</evidence>
<dbReference type="EMBL" id="JWZT01002990">
    <property type="protein sequence ID" value="KII67984.1"/>
    <property type="molecule type" value="Genomic_DNA"/>
</dbReference>
<dbReference type="Pfam" id="PF17921">
    <property type="entry name" value="Integrase_H2C2"/>
    <property type="match status" value="1"/>
</dbReference>
<dbReference type="InterPro" id="IPR001584">
    <property type="entry name" value="Integrase_cat-core"/>
</dbReference>
<evidence type="ECO:0000256" key="5">
    <source>
        <dbReference type="ARBA" id="ARBA00022801"/>
    </source>
</evidence>
<sequence>MKFPVDSQPLHLHTDALGHSLGLQLSQMINNSECLIAFASRKLKPAEMNYSTTDREMLALVWATKTFRHYLLGRHFVIHSDHNPLKYLSEFRDVHNRRARWLSILSEFNFSVQYVQGKQNVVADSLSRIVSGLTLQCELDAKNEQTLDEGIRTIMDIVEGKIDRNQDVKSEFNKKILNNLNKLVIIEGSLYYVNNGSQRLVIPEKICNDLVNKVHTEDLAHIGVRKTTQSLQNYYFWPNMIDLIDRVVADCKTCQKNKGPPKTPKAPLQPIWPDNAFTDWHVDFMGPLPVTSKGNRYAIIFVDRCTKWVEAFPLADQTALEAAHCFVKNSLTFWSASINSFGPRATI</sequence>
<keyword evidence="1" id="KW-0808">Transferase</keyword>
<reference evidence="8 9" key="1">
    <citation type="journal article" date="2014" name="Genome Biol. Evol.">
        <title>The genome of the myxosporean Thelohanellus kitauei shows adaptations to nutrient acquisition within its fish host.</title>
        <authorList>
            <person name="Yang Y."/>
            <person name="Xiong J."/>
            <person name="Zhou Z."/>
            <person name="Huo F."/>
            <person name="Miao W."/>
            <person name="Ran C."/>
            <person name="Liu Y."/>
            <person name="Zhang J."/>
            <person name="Feng J."/>
            <person name="Wang M."/>
            <person name="Wang M."/>
            <person name="Wang L."/>
            <person name="Yao B."/>
        </authorList>
    </citation>
    <scope>NUCLEOTIDE SEQUENCE [LARGE SCALE GENOMIC DNA]</scope>
    <source>
        <strain evidence="8">Wuqing</strain>
    </source>
</reference>
<keyword evidence="4" id="KW-0255">Endonuclease</keyword>
<dbReference type="Gene3D" id="1.10.340.70">
    <property type="match status" value="1"/>
</dbReference>
<dbReference type="OMA" id="WSASINS"/>
<dbReference type="Proteomes" id="UP000031668">
    <property type="component" value="Unassembled WGS sequence"/>
</dbReference>
<dbReference type="GO" id="GO:0003964">
    <property type="term" value="F:RNA-directed DNA polymerase activity"/>
    <property type="evidence" value="ECO:0007669"/>
    <property type="project" value="UniProtKB-KW"/>
</dbReference>
<dbReference type="GO" id="GO:0015074">
    <property type="term" value="P:DNA integration"/>
    <property type="evidence" value="ECO:0007669"/>
    <property type="project" value="InterPro"/>
</dbReference>
<dbReference type="InterPro" id="IPR041588">
    <property type="entry name" value="Integrase_H2C2"/>
</dbReference>
<keyword evidence="9" id="KW-1185">Reference proteome</keyword>
<evidence type="ECO:0000256" key="4">
    <source>
        <dbReference type="ARBA" id="ARBA00022759"/>
    </source>
</evidence>
<dbReference type="FunFam" id="3.10.20.370:FF:000001">
    <property type="entry name" value="Retrovirus-related Pol polyprotein from transposon 17.6-like protein"/>
    <property type="match status" value="1"/>
</dbReference>
<dbReference type="PANTHER" id="PTHR37984">
    <property type="entry name" value="PROTEIN CBG26694"/>
    <property type="match status" value="1"/>
</dbReference>
<comment type="caution">
    <text evidence="8">The sequence shown here is derived from an EMBL/GenBank/DDBJ whole genome shotgun (WGS) entry which is preliminary data.</text>
</comment>
<dbReference type="SUPFAM" id="SSF56672">
    <property type="entry name" value="DNA/RNA polymerases"/>
    <property type="match status" value="1"/>
</dbReference>
<evidence type="ECO:0000313" key="8">
    <source>
        <dbReference type="EMBL" id="KII67984.1"/>
    </source>
</evidence>
<dbReference type="InterPro" id="IPR041373">
    <property type="entry name" value="RT_RNaseH"/>
</dbReference>
<evidence type="ECO:0000256" key="6">
    <source>
        <dbReference type="ARBA" id="ARBA00022918"/>
    </source>
</evidence>
<feature type="domain" description="Integrase catalytic" evidence="7">
    <location>
        <begin position="266"/>
        <end position="347"/>
    </location>
</feature>
<gene>
    <name evidence="8" type="ORF">RF11_01985</name>
</gene>
<dbReference type="PROSITE" id="PS50994">
    <property type="entry name" value="INTEGRASE"/>
    <property type="match status" value="1"/>
</dbReference>
<dbReference type="PANTHER" id="PTHR37984:SF5">
    <property type="entry name" value="PROTEIN NYNRIN-LIKE"/>
    <property type="match status" value="1"/>
</dbReference>
<dbReference type="Pfam" id="PF17917">
    <property type="entry name" value="RT_RNaseH"/>
    <property type="match status" value="1"/>
</dbReference>
<dbReference type="CDD" id="cd09274">
    <property type="entry name" value="RNase_HI_RT_Ty3"/>
    <property type="match status" value="1"/>
</dbReference>
<keyword evidence="5" id="KW-0378">Hydrolase</keyword>
<dbReference type="Gene3D" id="3.30.420.10">
    <property type="entry name" value="Ribonuclease H-like superfamily/Ribonuclease H"/>
    <property type="match status" value="1"/>
</dbReference>
<dbReference type="GO" id="GO:0003676">
    <property type="term" value="F:nucleic acid binding"/>
    <property type="evidence" value="ECO:0007669"/>
    <property type="project" value="InterPro"/>
</dbReference>
<name>A0A0C2IRC4_THEKT</name>
<dbReference type="InterPro" id="IPR012337">
    <property type="entry name" value="RNaseH-like_sf"/>
</dbReference>
<proteinExistence type="predicted"/>
<evidence type="ECO:0000256" key="3">
    <source>
        <dbReference type="ARBA" id="ARBA00022722"/>
    </source>
</evidence>
<dbReference type="GO" id="GO:0016787">
    <property type="term" value="F:hydrolase activity"/>
    <property type="evidence" value="ECO:0007669"/>
    <property type="project" value="UniProtKB-KW"/>
</dbReference>
<dbReference type="Gene3D" id="3.10.20.370">
    <property type="match status" value="1"/>
</dbReference>
<dbReference type="InterPro" id="IPR036397">
    <property type="entry name" value="RNaseH_sf"/>
</dbReference>
<evidence type="ECO:0000259" key="7">
    <source>
        <dbReference type="PROSITE" id="PS50994"/>
    </source>
</evidence>
<evidence type="ECO:0000256" key="1">
    <source>
        <dbReference type="ARBA" id="ARBA00022679"/>
    </source>
</evidence>
<dbReference type="AlphaFoldDB" id="A0A0C2IRC4"/>
<organism evidence="8 9">
    <name type="scientific">Thelohanellus kitauei</name>
    <name type="common">Myxosporean</name>
    <dbReference type="NCBI Taxonomy" id="669202"/>
    <lineage>
        <taxon>Eukaryota</taxon>
        <taxon>Metazoa</taxon>
        <taxon>Cnidaria</taxon>
        <taxon>Myxozoa</taxon>
        <taxon>Myxosporea</taxon>
        <taxon>Bivalvulida</taxon>
        <taxon>Platysporina</taxon>
        <taxon>Myxobolidae</taxon>
        <taxon>Thelohanellus</taxon>
    </lineage>
</organism>
<dbReference type="InterPro" id="IPR043502">
    <property type="entry name" value="DNA/RNA_pol_sf"/>
</dbReference>
<accession>A0A0C2IRC4</accession>
<protein>
    <submittedName>
        <fullName evidence="8">Retrovirus-related Pol polyprotein from transposon 17.6</fullName>
    </submittedName>
</protein>
<keyword evidence="3" id="KW-0540">Nuclease</keyword>
<dbReference type="OrthoDB" id="5990438at2759"/>
<dbReference type="FunFam" id="1.10.340.70:FF:000001">
    <property type="entry name" value="Retrovirus-related Pol polyprotein from transposon gypsy-like Protein"/>
    <property type="match status" value="1"/>
</dbReference>
<dbReference type="InterPro" id="IPR050951">
    <property type="entry name" value="Retrovirus_Pol_polyprotein"/>
</dbReference>
<dbReference type="SUPFAM" id="SSF53098">
    <property type="entry name" value="Ribonuclease H-like"/>
    <property type="match status" value="1"/>
</dbReference>
<keyword evidence="2" id="KW-0548">Nucleotidyltransferase</keyword>
<keyword evidence="6" id="KW-0695">RNA-directed DNA polymerase</keyword>
<dbReference type="GO" id="GO:0004519">
    <property type="term" value="F:endonuclease activity"/>
    <property type="evidence" value="ECO:0007669"/>
    <property type="project" value="UniProtKB-KW"/>
</dbReference>
<evidence type="ECO:0000256" key="2">
    <source>
        <dbReference type="ARBA" id="ARBA00022695"/>
    </source>
</evidence>